<keyword evidence="4" id="KW-0732">Signal</keyword>
<evidence type="ECO:0000313" key="6">
    <source>
        <dbReference type="Proteomes" id="UP000186303"/>
    </source>
</evidence>
<dbReference type="Gene3D" id="3.40.50.1820">
    <property type="entry name" value="alpha/beta hydrolase"/>
    <property type="match status" value="1"/>
</dbReference>
<feature type="signal peptide" evidence="4">
    <location>
        <begin position="1"/>
        <end position="20"/>
    </location>
</feature>
<reference evidence="6" key="1">
    <citation type="journal article" date="2017" name="Nucleic Acids Res.">
        <title>Proteogenomics produces comprehensive and highly accurate protein-coding gene annotation in a complete genome assembly of Malassezia sympodialis.</title>
        <authorList>
            <person name="Zhu Y."/>
            <person name="Engstroem P.G."/>
            <person name="Tellgren-Roth C."/>
            <person name="Baudo C.D."/>
            <person name="Kennell J.C."/>
            <person name="Sun S."/>
            <person name="Billmyre R.B."/>
            <person name="Schroeder M.S."/>
            <person name="Andersson A."/>
            <person name="Holm T."/>
            <person name="Sigurgeirsson B."/>
            <person name="Wu G."/>
            <person name="Sankaranarayanan S.R."/>
            <person name="Siddharthan R."/>
            <person name="Sanyal K."/>
            <person name="Lundeberg J."/>
            <person name="Nystedt B."/>
            <person name="Boekhout T."/>
            <person name="Dawson T.L. Jr."/>
            <person name="Heitman J."/>
            <person name="Scheynius A."/>
            <person name="Lehtioe J."/>
        </authorList>
    </citation>
    <scope>NUCLEOTIDE SEQUENCE [LARGE SCALE GENOMIC DNA]</scope>
    <source>
        <strain evidence="6">ATCC 42132</strain>
    </source>
</reference>
<feature type="region of interest" description="Disordered" evidence="3">
    <location>
        <begin position="32"/>
        <end position="56"/>
    </location>
</feature>
<dbReference type="AlphaFoldDB" id="A0A1M8A4U2"/>
<accession>A0A1M8A4U2</accession>
<dbReference type="EMBL" id="LT671822">
    <property type="protein sequence ID" value="SHO77204.1"/>
    <property type="molecule type" value="Genomic_DNA"/>
</dbReference>
<evidence type="ECO:0000313" key="5">
    <source>
        <dbReference type="EMBL" id="SHO77204.1"/>
    </source>
</evidence>
<dbReference type="OMA" id="NHGSRKV"/>
<feature type="chain" id="PRO_5012907201" evidence="4">
    <location>
        <begin position="21"/>
        <end position="376"/>
    </location>
</feature>
<dbReference type="SUPFAM" id="SSF53474">
    <property type="entry name" value="alpha/beta-Hydrolases"/>
    <property type="match status" value="1"/>
</dbReference>
<name>A0A1M8A4U2_MALS4</name>
<dbReference type="OrthoDB" id="2152248at2759"/>
<protein>
    <submittedName>
        <fullName evidence="5">Uncharacterized protein</fullName>
    </submittedName>
</protein>
<proteinExistence type="predicted"/>
<evidence type="ECO:0000256" key="2">
    <source>
        <dbReference type="ARBA" id="ARBA00048461"/>
    </source>
</evidence>
<feature type="compositionally biased region" description="Pro residues" evidence="3">
    <location>
        <begin position="38"/>
        <end position="51"/>
    </location>
</feature>
<evidence type="ECO:0000256" key="1">
    <source>
        <dbReference type="ARBA" id="ARBA00047591"/>
    </source>
</evidence>
<dbReference type="Proteomes" id="UP000186303">
    <property type="component" value="Chromosome 2"/>
</dbReference>
<dbReference type="InterPro" id="IPR029058">
    <property type="entry name" value="AB_hydrolase_fold"/>
</dbReference>
<evidence type="ECO:0000256" key="3">
    <source>
        <dbReference type="SAM" id="MobiDB-lite"/>
    </source>
</evidence>
<gene>
    <name evidence="5" type="ORF">MSYG_1545</name>
</gene>
<feature type="region of interest" description="Disordered" evidence="3">
    <location>
        <begin position="350"/>
        <end position="376"/>
    </location>
</feature>
<comment type="catalytic activity">
    <reaction evidence="1">
        <text>a diacylglycerol + H2O = a monoacylglycerol + a fatty acid + H(+)</text>
        <dbReference type="Rhea" id="RHEA:32731"/>
        <dbReference type="ChEBI" id="CHEBI:15377"/>
        <dbReference type="ChEBI" id="CHEBI:15378"/>
        <dbReference type="ChEBI" id="CHEBI:17408"/>
        <dbReference type="ChEBI" id="CHEBI:18035"/>
        <dbReference type="ChEBI" id="CHEBI:28868"/>
    </reaction>
</comment>
<dbReference type="VEuPathDB" id="FungiDB:MSYG_1545"/>
<dbReference type="PANTHER" id="PTHR47381:SF3">
    <property type="entry name" value="ALPHA_BETA-HYDROLASES SUPERFAMILY PROTEIN"/>
    <property type="match status" value="1"/>
</dbReference>
<sequence>MQLFIRLVICWVWWWQSVYCANDGESQVLHKPLVPSQGPLPPQAKPPPPPDSVSREEINISGFPVNVYGLKELAPPVNGTVPEVATVVYMHGRGKSAMDEDAIIRILYGNVRQHMMANPAGSAKDLLIVSFDALNHGSRMTDPNQRLGLQQNPRFLVDLYAVMLNNRDMVSYIIDYLPAFIFPYDERLITSWIACGRSMGGHSVWHALANEPRISTGVVFIGMPNYNALIQQRTSQLNFKAEAPVVPSSFAKLVNTTDPSMMPYTSTDPSKNPFWGKHIFQANGGADDLVPFSLSADFLSRLVLGPRDKETKNSLELFVQPQIPHQVTTEMLELAGRWIYRWEIAKKPTNLQPAPTLPTPTYARPPANLRVTSSPP</sequence>
<comment type="catalytic activity">
    <reaction evidence="2">
        <text>a monoacylglycerol + H2O = glycerol + a fatty acid + H(+)</text>
        <dbReference type="Rhea" id="RHEA:15245"/>
        <dbReference type="ChEBI" id="CHEBI:15377"/>
        <dbReference type="ChEBI" id="CHEBI:15378"/>
        <dbReference type="ChEBI" id="CHEBI:17408"/>
        <dbReference type="ChEBI" id="CHEBI:17754"/>
        <dbReference type="ChEBI" id="CHEBI:28868"/>
    </reaction>
</comment>
<dbReference type="PANTHER" id="PTHR47381">
    <property type="entry name" value="ALPHA/BETA-HYDROLASES SUPERFAMILY PROTEIN"/>
    <property type="match status" value="1"/>
</dbReference>
<organism evidence="5 6">
    <name type="scientific">Malassezia sympodialis (strain ATCC 42132)</name>
    <name type="common">Atopic eczema-associated yeast</name>
    <dbReference type="NCBI Taxonomy" id="1230383"/>
    <lineage>
        <taxon>Eukaryota</taxon>
        <taxon>Fungi</taxon>
        <taxon>Dikarya</taxon>
        <taxon>Basidiomycota</taxon>
        <taxon>Ustilaginomycotina</taxon>
        <taxon>Malasseziomycetes</taxon>
        <taxon>Malasseziales</taxon>
        <taxon>Malasseziaceae</taxon>
        <taxon>Malassezia</taxon>
    </lineage>
</organism>
<keyword evidence="6" id="KW-1185">Reference proteome</keyword>
<evidence type="ECO:0000256" key="4">
    <source>
        <dbReference type="SAM" id="SignalP"/>
    </source>
</evidence>